<dbReference type="EMBL" id="RYFI01000001">
    <property type="protein sequence ID" value="RXF75311.1"/>
    <property type="molecule type" value="Genomic_DNA"/>
</dbReference>
<keyword evidence="3" id="KW-1185">Reference proteome</keyword>
<organism evidence="2 3">
    <name type="scientific">Hansschlegelia zhihuaiae</name>
    <dbReference type="NCBI Taxonomy" id="405005"/>
    <lineage>
        <taxon>Bacteria</taxon>
        <taxon>Pseudomonadati</taxon>
        <taxon>Pseudomonadota</taxon>
        <taxon>Alphaproteobacteria</taxon>
        <taxon>Hyphomicrobiales</taxon>
        <taxon>Methylopilaceae</taxon>
        <taxon>Hansschlegelia</taxon>
    </lineage>
</organism>
<dbReference type="AlphaFoldDB" id="A0A4Q0MN79"/>
<dbReference type="InterPro" id="IPR043472">
    <property type="entry name" value="Macro_dom-like"/>
</dbReference>
<dbReference type="Gene3D" id="3.40.220.10">
    <property type="entry name" value="Leucine Aminopeptidase, subunit E, domain 1"/>
    <property type="match status" value="1"/>
</dbReference>
<dbReference type="PROSITE" id="PS51154">
    <property type="entry name" value="MACRO"/>
    <property type="match status" value="1"/>
</dbReference>
<dbReference type="RefSeq" id="WP_128775490.1">
    <property type="nucleotide sequence ID" value="NZ_RYFI01000001.1"/>
</dbReference>
<dbReference type="CDD" id="cd02908">
    <property type="entry name" value="Macro_OAADPr_deacetylase"/>
    <property type="match status" value="1"/>
</dbReference>
<dbReference type="PANTHER" id="PTHR11106">
    <property type="entry name" value="GANGLIOSIDE INDUCED DIFFERENTIATION ASSOCIATED PROTEIN 2-RELATED"/>
    <property type="match status" value="1"/>
</dbReference>
<proteinExistence type="predicted"/>
<feature type="domain" description="Macro" evidence="1">
    <location>
        <begin position="5"/>
        <end position="184"/>
    </location>
</feature>
<dbReference type="PANTHER" id="PTHR11106:SF27">
    <property type="entry name" value="MACRO DOMAIN-CONTAINING PROTEIN"/>
    <property type="match status" value="1"/>
</dbReference>
<name>A0A4Q0MN79_9HYPH</name>
<protein>
    <submittedName>
        <fullName evidence="2">O-acetyl-ADP-ribose deacetylase</fullName>
    </submittedName>
</protein>
<sequence>MAKQPETRLSRKLGDAILEVLVADITTLDVDAIVNAANKTLLGGGGVDGAIHRAAGRELLAECETLGGCETGSAEMTRGYRLPAKHVIHAVGPVWGGDKDEKDRLLAGCYATAMRLADEAGLKSIAFSSISTGIYGFPAARAARIAVATTLDALKTATSVERIVFCCFSEDGARHHVDAIEAQGQDA</sequence>
<dbReference type="SMART" id="SM00506">
    <property type="entry name" value="A1pp"/>
    <property type="match status" value="1"/>
</dbReference>
<dbReference type="Proteomes" id="UP000289708">
    <property type="component" value="Unassembled WGS sequence"/>
</dbReference>
<comment type="caution">
    <text evidence="2">The sequence shown here is derived from an EMBL/GenBank/DDBJ whole genome shotgun (WGS) entry which is preliminary data.</text>
</comment>
<dbReference type="NCBIfam" id="NF001664">
    <property type="entry name" value="PRK00431.1-6"/>
    <property type="match status" value="1"/>
</dbReference>
<dbReference type="OrthoDB" id="6194521at2"/>
<dbReference type="GO" id="GO:0061463">
    <property type="term" value="F:O-acetyl-ADP-ribose deacetylase activity"/>
    <property type="evidence" value="ECO:0007669"/>
    <property type="project" value="TreeGrafter"/>
</dbReference>
<dbReference type="SUPFAM" id="SSF52949">
    <property type="entry name" value="Macro domain-like"/>
    <property type="match status" value="1"/>
</dbReference>
<evidence type="ECO:0000259" key="1">
    <source>
        <dbReference type="PROSITE" id="PS51154"/>
    </source>
</evidence>
<gene>
    <name evidence="2" type="ORF">EK403_00120</name>
</gene>
<reference evidence="2 3" key="1">
    <citation type="submission" date="2018-12" db="EMBL/GenBank/DDBJ databases">
        <title>bacterium Hansschlegelia zhihuaiae S113.</title>
        <authorList>
            <person name="He J."/>
        </authorList>
    </citation>
    <scope>NUCLEOTIDE SEQUENCE [LARGE SCALE GENOMIC DNA]</scope>
    <source>
        <strain evidence="2 3">S 113</strain>
    </source>
</reference>
<accession>A0A4Q0MN79</accession>
<dbReference type="Pfam" id="PF01661">
    <property type="entry name" value="Macro"/>
    <property type="match status" value="1"/>
</dbReference>
<evidence type="ECO:0000313" key="3">
    <source>
        <dbReference type="Proteomes" id="UP000289708"/>
    </source>
</evidence>
<dbReference type="InterPro" id="IPR002589">
    <property type="entry name" value="Macro_dom"/>
</dbReference>
<evidence type="ECO:0000313" key="2">
    <source>
        <dbReference type="EMBL" id="RXF75311.1"/>
    </source>
</evidence>